<dbReference type="SUPFAM" id="SSF47413">
    <property type="entry name" value="lambda repressor-like DNA-binding domains"/>
    <property type="match status" value="1"/>
</dbReference>
<evidence type="ECO:0000259" key="2">
    <source>
        <dbReference type="PROSITE" id="PS50943"/>
    </source>
</evidence>
<feature type="region of interest" description="Disordered" evidence="1">
    <location>
        <begin position="155"/>
        <end position="205"/>
    </location>
</feature>
<dbReference type="CDD" id="cd00093">
    <property type="entry name" value="HTH_XRE"/>
    <property type="match status" value="1"/>
</dbReference>
<evidence type="ECO:0000313" key="4">
    <source>
        <dbReference type="Proteomes" id="UP000249922"/>
    </source>
</evidence>
<dbReference type="PROSITE" id="PS50943">
    <property type="entry name" value="HTH_CROC1"/>
    <property type="match status" value="1"/>
</dbReference>
<dbReference type="InterPro" id="IPR010982">
    <property type="entry name" value="Lambda_DNA-bd_dom_sf"/>
</dbReference>
<organism evidence="3 4">
    <name type="scientific">Paracoccus mutanolyticus</name>
    <dbReference type="NCBI Taxonomy" id="1499308"/>
    <lineage>
        <taxon>Bacteria</taxon>
        <taxon>Pseudomonadati</taxon>
        <taxon>Pseudomonadota</taxon>
        <taxon>Alphaproteobacteria</taxon>
        <taxon>Rhodobacterales</taxon>
        <taxon>Paracoccaceae</taxon>
        <taxon>Paracoccus</taxon>
    </lineage>
</organism>
<accession>A0ABN5M5Q8</accession>
<protein>
    <recommendedName>
        <fullName evidence="2">HTH cro/C1-type domain-containing protein</fullName>
    </recommendedName>
</protein>
<name>A0ABN5M5Q8_9RHOB</name>
<dbReference type="InterPro" id="IPR001387">
    <property type="entry name" value="Cro/C1-type_HTH"/>
</dbReference>
<reference evidence="3 4" key="1">
    <citation type="submission" date="2018-06" db="EMBL/GenBank/DDBJ databases">
        <title>Complete genome sequence of Paracoccus mutanolyticus strain RSP-02 isolated from cellulosic waste.</title>
        <authorList>
            <person name="Amrutha R.N."/>
            <person name="Shrivastav A."/>
            <person name="Buddana S.K."/>
            <person name="Deshpande U."/>
            <person name="Prakasham R.S."/>
        </authorList>
    </citation>
    <scope>NUCLEOTIDE SEQUENCE [LARGE SCALE GENOMIC DNA]</scope>
    <source>
        <strain evidence="3 4">RSP-02</strain>
    </source>
</reference>
<keyword evidence="4" id="KW-1185">Reference proteome</keyword>
<proteinExistence type="predicted"/>
<dbReference type="SMART" id="SM00530">
    <property type="entry name" value="HTH_XRE"/>
    <property type="match status" value="1"/>
</dbReference>
<dbReference type="Proteomes" id="UP000249922">
    <property type="component" value="Chromosome"/>
</dbReference>
<evidence type="ECO:0000256" key="1">
    <source>
        <dbReference type="SAM" id="MobiDB-lite"/>
    </source>
</evidence>
<dbReference type="EMBL" id="CP030239">
    <property type="protein sequence ID" value="AWX93273.1"/>
    <property type="molecule type" value="Genomic_DNA"/>
</dbReference>
<sequence length="205" mass="21226">MNTLRATRRSCGLTQASVAASAGISLPTLRALERGEGGVRALAAVMAVLDLRWGWAPDRVQAARASPDRARARGSARRHWPIEIGVRDRLSLRSTRSGREVATLDWAAAVLGVGWAAAPRAVMAGARDKSPSAGSGHDAAGAAAVGIGHFAGRMSGTVRDDRGHGAGPCAARQDRMVRTGHRGTRFRGLAGRSPGRGSPQLAATG</sequence>
<dbReference type="Gene3D" id="1.10.260.40">
    <property type="entry name" value="lambda repressor-like DNA-binding domains"/>
    <property type="match status" value="1"/>
</dbReference>
<dbReference type="Pfam" id="PF01381">
    <property type="entry name" value="HTH_3"/>
    <property type="match status" value="1"/>
</dbReference>
<evidence type="ECO:0000313" key="3">
    <source>
        <dbReference type="EMBL" id="AWX93273.1"/>
    </source>
</evidence>
<feature type="domain" description="HTH cro/C1-type" evidence="2">
    <location>
        <begin position="4"/>
        <end position="56"/>
    </location>
</feature>
<gene>
    <name evidence="3" type="ORF">DPM13_09600</name>
</gene>